<dbReference type="InterPro" id="IPR039569">
    <property type="entry name" value="FAS1-like_DH_region"/>
</dbReference>
<dbReference type="Proteomes" id="UP001500908">
    <property type="component" value="Unassembled WGS sequence"/>
</dbReference>
<comment type="similarity">
    <text evidence="1">Belongs to the UPF0336 family.</text>
</comment>
<dbReference type="PANTHER" id="PTHR43437:SF3">
    <property type="entry name" value="HYDROXYACYL-THIOESTER DEHYDRATASE TYPE 2, MITOCHONDRIAL"/>
    <property type="match status" value="1"/>
</dbReference>
<dbReference type="PIRSF" id="PIRSF018072">
    <property type="entry name" value="UCP018072"/>
    <property type="match status" value="1"/>
</dbReference>
<dbReference type="RefSeq" id="WP_344973120.1">
    <property type="nucleotide sequence ID" value="NZ_BAABDD010000017.1"/>
</dbReference>
<evidence type="ECO:0000256" key="1">
    <source>
        <dbReference type="HAMAP-Rule" id="MF_00799"/>
    </source>
</evidence>
<name>A0ABP7G278_9ACTN</name>
<protein>
    <recommendedName>
        <fullName evidence="1">UPF0336 protein GCM10022402_34660</fullName>
    </recommendedName>
</protein>
<dbReference type="CDD" id="cd03441">
    <property type="entry name" value="R_hydratase_like"/>
    <property type="match status" value="1"/>
</dbReference>
<dbReference type="HAMAP" id="MF_00799">
    <property type="entry name" value="UPF0336"/>
    <property type="match status" value="1"/>
</dbReference>
<dbReference type="Gene3D" id="3.10.129.10">
    <property type="entry name" value="Hotdog Thioesterase"/>
    <property type="match status" value="1"/>
</dbReference>
<feature type="domain" description="FAS1-like dehydratase" evidence="2">
    <location>
        <begin position="7"/>
        <end position="137"/>
    </location>
</feature>
<accession>A0ABP7G278</accession>
<evidence type="ECO:0000313" key="3">
    <source>
        <dbReference type="EMBL" id="GAA3752876.1"/>
    </source>
</evidence>
<dbReference type="PANTHER" id="PTHR43437">
    <property type="entry name" value="HYDROXYACYL-THIOESTER DEHYDRATASE TYPE 2, MITOCHONDRIAL-RELATED"/>
    <property type="match status" value="1"/>
</dbReference>
<keyword evidence="4" id="KW-1185">Reference proteome</keyword>
<evidence type="ECO:0000259" key="2">
    <source>
        <dbReference type="Pfam" id="PF13452"/>
    </source>
</evidence>
<dbReference type="EMBL" id="BAABDD010000017">
    <property type="protein sequence ID" value="GAA3752876.1"/>
    <property type="molecule type" value="Genomic_DNA"/>
</dbReference>
<dbReference type="InterPro" id="IPR050965">
    <property type="entry name" value="UPF0336/Enoyl-CoA_hydratase"/>
</dbReference>
<gene>
    <name evidence="3" type="ORF">GCM10022402_34660</name>
</gene>
<proteinExistence type="inferred from homology"/>
<comment type="caution">
    <text evidence="3">The sequence shown here is derived from an EMBL/GenBank/DDBJ whole genome shotgun (WGS) entry which is preliminary data.</text>
</comment>
<evidence type="ECO:0000313" key="4">
    <source>
        <dbReference type="Proteomes" id="UP001500908"/>
    </source>
</evidence>
<dbReference type="InterPro" id="IPR016709">
    <property type="entry name" value="HadA-like"/>
</dbReference>
<dbReference type="Pfam" id="PF13452">
    <property type="entry name" value="FAS1_DH_region"/>
    <property type="match status" value="1"/>
</dbReference>
<organism evidence="3 4">
    <name type="scientific">Salinactinospora qingdaonensis</name>
    <dbReference type="NCBI Taxonomy" id="702744"/>
    <lineage>
        <taxon>Bacteria</taxon>
        <taxon>Bacillati</taxon>
        <taxon>Actinomycetota</taxon>
        <taxon>Actinomycetes</taxon>
        <taxon>Streptosporangiales</taxon>
        <taxon>Nocardiopsidaceae</taxon>
        <taxon>Salinactinospora</taxon>
    </lineage>
</organism>
<reference evidence="4" key="1">
    <citation type="journal article" date="2019" name="Int. J. Syst. Evol. Microbiol.">
        <title>The Global Catalogue of Microorganisms (GCM) 10K type strain sequencing project: providing services to taxonomists for standard genome sequencing and annotation.</title>
        <authorList>
            <consortium name="The Broad Institute Genomics Platform"/>
            <consortium name="The Broad Institute Genome Sequencing Center for Infectious Disease"/>
            <person name="Wu L."/>
            <person name="Ma J."/>
        </authorList>
    </citation>
    <scope>NUCLEOTIDE SEQUENCE [LARGE SCALE GENOMIC DNA]</scope>
    <source>
        <strain evidence="4">JCM 17137</strain>
    </source>
</reference>
<dbReference type="SUPFAM" id="SSF54637">
    <property type="entry name" value="Thioesterase/thiol ester dehydrase-isomerase"/>
    <property type="match status" value="1"/>
</dbReference>
<dbReference type="InterPro" id="IPR029069">
    <property type="entry name" value="HotDog_dom_sf"/>
</dbReference>
<sequence length="154" mass="16799">MTINRDLVGRVYESTEPYEVTRGKIREFAEAISDPNPVFRDTAAAKEAGYPDVIAPPTFPIVMGMQGTGQIFVDPAVNLEFSGVLHSEQRFRYTRPVQAGDVVTTTTTISAIKTIGRHEAMTLESEISTVQGEHLVTATSTLLVRGSAEQDAKK</sequence>